<evidence type="ECO:0000313" key="2">
    <source>
        <dbReference type="EMBL" id="CAF5020073.1"/>
    </source>
</evidence>
<organism evidence="2 3">
    <name type="scientific">Rotaria socialis</name>
    <dbReference type="NCBI Taxonomy" id="392032"/>
    <lineage>
        <taxon>Eukaryota</taxon>
        <taxon>Metazoa</taxon>
        <taxon>Spiralia</taxon>
        <taxon>Gnathifera</taxon>
        <taxon>Rotifera</taxon>
        <taxon>Eurotatoria</taxon>
        <taxon>Bdelloidea</taxon>
        <taxon>Philodinida</taxon>
        <taxon>Philodinidae</taxon>
        <taxon>Rotaria</taxon>
    </lineage>
</organism>
<accession>A0A822B626</accession>
<name>A0A822B626_9BILA</name>
<dbReference type="AlphaFoldDB" id="A0A822B626"/>
<feature type="compositionally biased region" description="Low complexity" evidence="1">
    <location>
        <begin position="1"/>
        <end position="23"/>
    </location>
</feature>
<reference evidence="2" key="1">
    <citation type="submission" date="2021-02" db="EMBL/GenBank/DDBJ databases">
        <authorList>
            <person name="Nowell W R."/>
        </authorList>
    </citation>
    <scope>NUCLEOTIDE SEQUENCE</scope>
</reference>
<evidence type="ECO:0000256" key="1">
    <source>
        <dbReference type="SAM" id="MobiDB-lite"/>
    </source>
</evidence>
<dbReference type="Proteomes" id="UP000663848">
    <property type="component" value="Unassembled WGS sequence"/>
</dbReference>
<comment type="caution">
    <text evidence="2">The sequence shown here is derived from an EMBL/GenBank/DDBJ whole genome shotgun (WGS) entry which is preliminary data.</text>
</comment>
<feature type="non-terminal residue" evidence="2">
    <location>
        <position position="1"/>
    </location>
</feature>
<dbReference type="EMBL" id="CAJOBR010038612">
    <property type="protein sequence ID" value="CAF5020073.1"/>
    <property type="molecule type" value="Genomic_DNA"/>
</dbReference>
<evidence type="ECO:0000313" key="3">
    <source>
        <dbReference type="Proteomes" id="UP000663848"/>
    </source>
</evidence>
<feature type="region of interest" description="Disordered" evidence="1">
    <location>
        <begin position="1"/>
        <end position="25"/>
    </location>
</feature>
<gene>
    <name evidence="2" type="ORF">QYT958_LOCUS39868</name>
</gene>
<protein>
    <submittedName>
        <fullName evidence="2">Uncharacterized protein</fullName>
    </submittedName>
</protein>
<proteinExistence type="predicted"/>
<sequence length="66" mass="7184">LLLSMSAALSPTSSNSSPNSSLSNCDHQINDEKIISIDNNNNATIFQQPAFIHSFETELDKFATNV</sequence>